<dbReference type="PANTHER" id="PTHR34236:SF1">
    <property type="entry name" value="DIMETHYL SULFOXIDE REDUCTASE TRANSCRIPTIONAL ACTIVATOR"/>
    <property type="match status" value="1"/>
</dbReference>
<keyword evidence="2" id="KW-0804">Transcription</keyword>
<sequence length="239" mass="26774">MSESQTDDGGLQLTLSIWHPKCWTLEVTDETAAGLLAHGVYNTQNQNVKGLFTAYADSINDVEALIEATRDSELTESVLELRERHGATGTGSPPGNTTRELFVEYDPDNTISDSLLSRGFIHNDPVRVRHGREHWPVFFPGTRDEAEAAIDEIREEQDADIEVTRITSAGGGNPQQLRRMDRLSDSQREAFELARQEDYYAWPRGISTRELASELGVSKTTLLEHLRKAEAKLLDPDPR</sequence>
<evidence type="ECO:0000313" key="5">
    <source>
        <dbReference type="Proteomes" id="UP001166304"/>
    </source>
</evidence>
<evidence type="ECO:0000256" key="1">
    <source>
        <dbReference type="ARBA" id="ARBA00023015"/>
    </source>
</evidence>
<evidence type="ECO:0000313" key="4">
    <source>
        <dbReference type="EMBL" id="MBV0902082.1"/>
    </source>
</evidence>
<feature type="domain" description="HTH bat-type" evidence="3">
    <location>
        <begin position="183"/>
        <end position="234"/>
    </location>
</feature>
<proteinExistence type="predicted"/>
<name>A0AA41KFI5_9EURY</name>
<dbReference type="RefSeq" id="WP_162413731.1">
    <property type="nucleotide sequence ID" value="NZ_JAHQXE010000003.1"/>
</dbReference>
<keyword evidence="1" id="KW-0805">Transcription regulation</keyword>
<dbReference type="Gene3D" id="1.10.10.10">
    <property type="entry name" value="Winged helix-like DNA-binding domain superfamily/Winged helix DNA-binding domain"/>
    <property type="match status" value="1"/>
</dbReference>
<gene>
    <name evidence="4" type="ORF">KTS37_09810</name>
</gene>
<dbReference type="Proteomes" id="UP001166304">
    <property type="component" value="Unassembled WGS sequence"/>
</dbReference>
<evidence type="ECO:0000256" key="2">
    <source>
        <dbReference type="ARBA" id="ARBA00023163"/>
    </source>
</evidence>
<reference evidence="4" key="1">
    <citation type="submission" date="2021-06" db="EMBL/GenBank/DDBJ databases">
        <title>New haloarchaea isolates fom saline soil.</title>
        <authorList>
            <person name="Duran-Viseras A."/>
            <person name="Sanchez-Porro C.S."/>
            <person name="Ventosa A."/>
        </authorList>
    </citation>
    <scope>NUCLEOTIDE SEQUENCE</scope>
    <source>
        <strain evidence="4">JCM 18369</strain>
    </source>
</reference>
<dbReference type="InterPro" id="IPR007050">
    <property type="entry name" value="HTH_bacterioopsin"/>
</dbReference>
<comment type="caution">
    <text evidence="4">The sequence shown here is derived from an EMBL/GenBank/DDBJ whole genome shotgun (WGS) entry which is preliminary data.</text>
</comment>
<dbReference type="InterPro" id="IPR036388">
    <property type="entry name" value="WH-like_DNA-bd_sf"/>
</dbReference>
<dbReference type="AlphaFoldDB" id="A0AA41KFI5"/>
<accession>A0AA41KFI5</accession>
<dbReference type="EMBL" id="JAHQXE010000003">
    <property type="protein sequence ID" value="MBV0902082.1"/>
    <property type="molecule type" value="Genomic_DNA"/>
</dbReference>
<dbReference type="Pfam" id="PF04967">
    <property type="entry name" value="HTH_10"/>
    <property type="match status" value="1"/>
</dbReference>
<dbReference type="PANTHER" id="PTHR34236">
    <property type="entry name" value="DIMETHYL SULFOXIDE REDUCTASE TRANSCRIPTIONAL ACTIVATOR"/>
    <property type="match status" value="1"/>
</dbReference>
<evidence type="ECO:0000259" key="3">
    <source>
        <dbReference type="Pfam" id="PF04967"/>
    </source>
</evidence>
<protein>
    <submittedName>
        <fullName evidence="4">Helix-turn-helix domain-containing protein</fullName>
    </submittedName>
</protein>
<dbReference type="InterPro" id="IPR013324">
    <property type="entry name" value="RNA_pol_sigma_r3/r4-like"/>
</dbReference>
<keyword evidence="5" id="KW-1185">Reference proteome</keyword>
<organism evidence="4 5">
    <name type="scientific">Haloarcula salina</name>
    <dbReference type="NCBI Taxonomy" id="1429914"/>
    <lineage>
        <taxon>Archaea</taxon>
        <taxon>Methanobacteriati</taxon>
        <taxon>Methanobacteriota</taxon>
        <taxon>Stenosarchaea group</taxon>
        <taxon>Halobacteria</taxon>
        <taxon>Halobacteriales</taxon>
        <taxon>Haloarculaceae</taxon>
        <taxon>Haloarcula</taxon>
    </lineage>
</organism>
<dbReference type="SUPFAM" id="SSF88659">
    <property type="entry name" value="Sigma3 and sigma4 domains of RNA polymerase sigma factors"/>
    <property type="match status" value="1"/>
</dbReference>